<sequence length="534" mass="59077">MHRRIPVRALLFVVAASCALLLILPGQTVTTRYLNDLFVILDGAYRVVSGQVPSRDFHTPLGPLAYYLPAAGYALSGTLGGAMPAAMALAILAFSVPLLHILGSRLHPVLALLFGVFLLLILAVPINLGEGITALSFAKFYNRIGWIALSILIIMYLRPIRMQEQQDLLDTLCATGLALVMIYTKLTYGIAAVAFLIFMLTDRHQRRWVVATLGLLVITCIAVEIIWQSSRAYLDDLRLALNVGGRLRGTWGQITDHILGNLTDYVLLTIFAGLALARTRSMRDGLFYLFCALAGFLIINQNFQVWGIIILHAASAVAAETILRFEDKDVANPIERHWSIRGGTKLLFLALVLPTIVHCTAALGLHMISASIRAGQSIALPHLEQVRVANLWTWGEYDTAHLYLTTLRDGAKLLSEMNMDDEKIFVLDLANPFPMILNTPPPKGDMPWLQWERTLNTSAFIPAGTLMTDVTIMMEPKPIGDATQPEPDSEGLKALYGSYIADHFEIARETDHWKVYRRRPQPSPGAFLNHMGSS</sequence>
<feature type="transmembrane region" description="Helical" evidence="1">
    <location>
        <begin position="140"/>
        <end position="157"/>
    </location>
</feature>
<dbReference type="PATRIC" id="fig|1225564.3.peg.553"/>
<keyword evidence="3" id="KW-1185">Reference proteome</keyword>
<gene>
    <name evidence="2" type="ORF">AA309_03230</name>
</gene>
<feature type="transmembrane region" description="Helical" evidence="1">
    <location>
        <begin position="305"/>
        <end position="325"/>
    </location>
</feature>
<dbReference type="OrthoDB" id="7993201at2"/>
<protein>
    <recommendedName>
        <fullName evidence="4">Glycosyltransferase RgtA/B/C/D-like domain-containing protein</fullName>
    </recommendedName>
</protein>
<evidence type="ECO:0000313" key="3">
    <source>
        <dbReference type="Proteomes" id="UP000035489"/>
    </source>
</evidence>
<organism evidence="2 3">
    <name type="scientific">Microvirga vignae</name>
    <dbReference type="NCBI Taxonomy" id="1225564"/>
    <lineage>
        <taxon>Bacteria</taxon>
        <taxon>Pseudomonadati</taxon>
        <taxon>Pseudomonadota</taxon>
        <taxon>Alphaproteobacteria</taxon>
        <taxon>Hyphomicrobiales</taxon>
        <taxon>Methylobacteriaceae</taxon>
        <taxon>Microvirga</taxon>
    </lineage>
</organism>
<name>A0A0H1RPA7_9HYPH</name>
<feature type="transmembrane region" description="Helical" evidence="1">
    <location>
        <begin position="208"/>
        <end position="227"/>
    </location>
</feature>
<keyword evidence="1" id="KW-0812">Transmembrane</keyword>
<feature type="transmembrane region" description="Helical" evidence="1">
    <location>
        <begin position="177"/>
        <end position="201"/>
    </location>
</feature>
<evidence type="ECO:0000313" key="2">
    <source>
        <dbReference type="EMBL" id="KLK94502.1"/>
    </source>
</evidence>
<dbReference type="EMBL" id="LCYG01000012">
    <property type="protein sequence ID" value="KLK94502.1"/>
    <property type="molecule type" value="Genomic_DNA"/>
</dbReference>
<keyword evidence="1" id="KW-0472">Membrane</keyword>
<dbReference type="Proteomes" id="UP000035489">
    <property type="component" value="Unassembled WGS sequence"/>
</dbReference>
<evidence type="ECO:0000256" key="1">
    <source>
        <dbReference type="SAM" id="Phobius"/>
    </source>
</evidence>
<comment type="caution">
    <text evidence="2">The sequence shown here is derived from an EMBL/GenBank/DDBJ whole genome shotgun (WGS) entry which is preliminary data.</text>
</comment>
<proteinExistence type="predicted"/>
<keyword evidence="1" id="KW-1133">Transmembrane helix</keyword>
<accession>A0A0H1RPA7</accession>
<feature type="transmembrane region" description="Helical" evidence="1">
    <location>
        <begin position="109"/>
        <end position="128"/>
    </location>
</feature>
<dbReference type="AlphaFoldDB" id="A0A0H1RPA7"/>
<feature type="transmembrane region" description="Helical" evidence="1">
    <location>
        <begin position="82"/>
        <end position="103"/>
    </location>
</feature>
<feature type="transmembrane region" description="Helical" evidence="1">
    <location>
        <begin position="284"/>
        <end position="299"/>
    </location>
</feature>
<feature type="transmembrane region" description="Helical" evidence="1">
    <location>
        <begin position="346"/>
        <end position="368"/>
    </location>
</feature>
<reference evidence="2 3" key="1">
    <citation type="submission" date="2015-05" db="EMBL/GenBank/DDBJ databases">
        <title>Draft genome sequence of Microvirga vignae strain BR3299, a novel nitrogen fixing bacteria isolated from Brazil semi-aired region.</title>
        <authorList>
            <person name="Zilli J.E."/>
            <person name="Passos S.R."/>
            <person name="Leite J."/>
            <person name="Baldani J.I."/>
            <person name="Xavier G.R."/>
            <person name="Rumjaneck N.G."/>
            <person name="Simoes-Araujo J.L."/>
        </authorList>
    </citation>
    <scope>NUCLEOTIDE SEQUENCE [LARGE SCALE GENOMIC DNA]</scope>
    <source>
        <strain evidence="2 3">BR3299</strain>
    </source>
</reference>
<evidence type="ECO:0008006" key="4">
    <source>
        <dbReference type="Google" id="ProtNLM"/>
    </source>
</evidence>
<dbReference type="STRING" id="1225564.AA309_03230"/>
<dbReference type="RefSeq" id="WP_047187587.1">
    <property type="nucleotide sequence ID" value="NZ_LCYG01000012.1"/>
</dbReference>